<dbReference type="Gene3D" id="2.130.10.10">
    <property type="entry name" value="YVTN repeat-like/Quinoprotein amine dehydrogenase"/>
    <property type="match status" value="2"/>
</dbReference>
<evidence type="ECO:0000256" key="9">
    <source>
        <dbReference type="PROSITE-ProRule" id="PRU00221"/>
    </source>
</evidence>
<keyword evidence="12" id="KW-1185">Reference proteome</keyword>
<dbReference type="GO" id="GO:0005634">
    <property type="term" value="C:nucleus"/>
    <property type="evidence" value="ECO:0007669"/>
    <property type="project" value="UniProtKB-SubCell"/>
</dbReference>
<evidence type="ECO:0000256" key="1">
    <source>
        <dbReference type="ARBA" id="ARBA00004123"/>
    </source>
</evidence>
<evidence type="ECO:0000313" key="13">
    <source>
        <dbReference type="WBParaSite" id="ALUE_0001593901-mRNA-1"/>
    </source>
</evidence>
<evidence type="ECO:0000256" key="8">
    <source>
        <dbReference type="ARBA" id="ARBA00023242"/>
    </source>
</evidence>
<evidence type="ECO:0000313" key="12">
    <source>
        <dbReference type="Proteomes" id="UP000036681"/>
    </source>
</evidence>
<evidence type="ECO:0000256" key="2">
    <source>
        <dbReference type="ARBA" id="ARBA00007306"/>
    </source>
</evidence>
<dbReference type="InterPro" id="IPR015943">
    <property type="entry name" value="WD40/YVTN_repeat-like_dom_sf"/>
</dbReference>
<keyword evidence="4" id="KW-0677">Repeat</keyword>
<dbReference type="InterPro" id="IPR001680">
    <property type="entry name" value="WD40_rpt"/>
</dbReference>
<feature type="domain" description="CAF1B/HIR1 beta-propeller" evidence="11">
    <location>
        <begin position="280"/>
        <end position="433"/>
    </location>
</feature>
<dbReference type="GO" id="GO:0006335">
    <property type="term" value="P:DNA replication-dependent chromatin assembly"/>
    <property type="evidence" value="ECO:0007669"/>
    <property type="project" value="InterPro"/>
</dbReference>
<evidence type="ECO:0000256" key="6">
    <source>
        <dbReference type="ARBA" id="ARBA00022853"/>
    </source>
</evidence>
<dbReference type="AlphaFoldDB" id="A0A9J2Q307"/>
<name>A0A9J2Q307_ASCLU</name>
<keyword evidence="6" id="KW-0156">Chromatin regulator</keyword>
<evidence type="ECO:0000256" key="10">
    <source>
        <dbReference type="SAM" id="MobiDB-lite"/>
    </source>
</evidence>
<dbReference type="Pfam" id="PF24105">
    <property type="entry name" value="Beta-prop_CAF1B_HIR1"/>
    <property type="match status" value="2"/>
</dbReference>
<evidence type="ECO:0000259" key="11">
    <source>
        <dbReference type="Pfam" id="PF24105"/>
    </source>
</evidence>
<dbReference type="PANTHER" id="PTHR15271">
    <property type="entry name" value="CHROMATIN ASSEMBLY FACTOR 1 SUBUNIT B"/>
    <property type="match status" value="1"/>
</dbReference>
<keyword evidence="3 9" id="KW-0853">WD repeat</keyword>
<dbReference type="InterPro" id="IPR045145">
    <property type="entry name" value="PTHR15271"/>
</dbReference>
<dbReference type="PROSITE" id="PS50294">
    <property type="entry name" value="WD_REPEATS_REGION"/>
    <property type="match status" value="1"/>
</dbReference>
<sequence length="564" mass="63268">MEHYMPEIFWHDRKALLSVHFSNTNDSQNAYKIVTTSVQKEVRIWSFEFVKEKDGGGRDALAVNFIANLVGHGGVVNVARFSADGEVLASGDCDGQVFLWKIGPEASSATTVDTFQLDDMPPNKENWVRMRSNIRHDSDVCALCWSPNSQYLATVSNDESLLVYNVKAGCRLWVIRNYRHFPNGIVWDPRGKYLVTMSTDRKLDIIDAAKGSKLKCIWSVHMKPGIFCGEHLQAESYKLFHDDQLISFARGPDFTPDGELLIVPCKDLALIWKLAVQISMSYKLFHDDQLISFARGPDFTPDGELLIVPCAHLEVGGSNIYGTYIFRRCDFDKERPYAFLPSPKPTFRVACSPIIFELRQDVEGNASGLPYRMIWAVLTRDSVTVYDSQCTMPFAYVDNIHYNTLTDLAWSTDGKILLISSLEGYCSFIRFNLSSLGVAAEKVPEPPQSPQLILPKKTPKRTTKVEVINEGEGKVSVSAEGSKASLTPLRNRDAANITPSRPKNTLLKYLAKTQKSPNEMKNDETSSTQQPEADKKEVIEGQPMNGKKVKKRVQLQPAPLITID</sequence>
<dbReference type="GO" id="GO:0006281">
    <property type="term" value="P:DNA repair"/>
    <property type="evidence" value="ECO:0007669"/>
    <property type="project" value="UniProtKB-KW"/>
</dbReference>
<keyword evidence="7" id="KW-0234">DNA repair</keyword>
<dbReference type="InterPro" id="IPR055410">
    <property type="entry name" value="Beta-prop_CAF1B_HIR1"/>
</dbReference>
<evidence type="ECO:0000256" key="3">
    <source>
        <dbReference type="ARBA" id="ARBA00022574"/>
    </source>
</evidence>
<feature type="domain" description="CAF1B/HIR1 beta-propeller" evidence="11">
    <location>
        <begin position="1"/>
        <end position="265"/>
    </location>
</feature>
<keyword evidence="8" id="KW-0539">Nucleus</keyword>
<evidence type="ECO:0000256" key="5">
    <source>
        <dbReference type="ARBA" id="ARBA00022763"/>
    </source>
</evidence>
<comment type="similarity">
    <text evidence="2">Belongs to the WD repeat HIR1 family.</text>
</comment>
<comment type="subcellular location">
    <subcellularLocation>
        <location evidence="1">Nucleus</location>
    </subcellularLocation>
</comment>
<feature type="region of interest" description="Disordered" evidence="10">
    <location>
        <begin position="513"/>
        <end position="564"/>
    </location>
</feature>
<organism evidence="12 13">
    <name type="scientific">Ascaris lumbricoides</name>
    <name type="common">Giant roundworm</name>
    <dbReference type="NCBI Taxonomy" id="6252"/>
    <lineage>
        <taxon>Eukaryota</taxon>
        <taxon>Metazoa</taxon>
        <taxon>Ecdysozoa</taxon>
        <taxon>Nematoda</taxon>
        <taxon>Chromadorea</taxon>
        <taxon>Rhabditida</taxon>
        <taxon>Spirurina</taxon>
        <taxon>Ascaridomorpha</taxon>
        <taxon>Ascaridoidea</taxon>
        <taxon>Ascarididae</taxon>
        <taxon>Ascaris</taxon>
    </lineage>
</organism>
<feature type="repeat" description="WD" evidence="9">
    <location>
        <begin position="69"/>
        <end position="110"/>
    </location>
</feature>
<dbReference type="GO" id="GO:0006334">
    <property type="term" value="P:nucleosome assembly"/>
    <property type="evidence" value="ECO:0007669"/>
    <property type="project" value="TreeGrafter"/>
</dbReference>
<dbReference type="PANTHER" id="PTHR15271:SF4">
    <property type="entry name" value="CHROMATIN ASSEMBLY FACTOR 1 SUBUNIT B"/>
    <property type="match status" value="1"/>
</dbReference>
<dbReference type="GO" id="GO:0033186">
    <property type="term" value="C:CAF-1 complex"/>
    <property type="evidence" value="ECO:0007669"/>
    <property type="project" value="TreeGrafter"/>
</dbReference>
<feature type="repeat" description="WD" evidence="9">
    <location>
        <begin position="133"/>
        <end position="169"/>
    </location>
</feature>
<dbReference type="Proteomes" id="UP000036681">
    <property type="component" value="Unplaced"/>
</dbReference>
<dbReference type="SMART" id="SM00320">
    <property type="entry name" value="WD40"/>
    <property type="match status" value="5"/>
</dbReference>
<dbReference type="WBParaSite" id="ALUE_0001593901-mRNA-1">
    <property type="protein sequence ID" value="ALUE_0001593901-mRNA-1"/>
    <property type="gene ID" value="ALUE_0001593901"/>
</dbReference>
<proteinExistence type="inferred from homology"/>
<dbReference type="PROSITE" id="PS50082">
    <property type="entry name" value="WD_REPEATS_2"/>
    <property type="match status" value="2"/>
</dbReference>
<evidence type="ECO:0000256" key="7">
    <source>
        <dbReference type="ARBA" id="ARBA00023204"/>
    </source>
</evidence>
<reference evidence="13" key="1">
    <citation type="submission" date="2023-03" db="UniProtKB">
        <authorList>
            <consortium name="WormBaseParasite"/>
        </authorList>
    </citation>
    <scope>IDENTIFICATION</scope>
</reference>
<dbReference type="SUPFAM" id="SSF50978">
    <property type="entry name" value="WD40 repeat-like"/>
    <property type="match status" value="1"/>
</dbReference>
<evidence type="ECO:0000256" key="4">
    <source>
        <dbReference type="ARBA" id="ARBA00022737"/>
    </source>
</evidence>
<dbReference type="InterPro" id="IPR036322">
    <property type="entry name" value="WD40_repeat_dom_sf"/>
</dbReference>
<protein>
    <submittedName>
        <fullName evidence="13">Anaphase-promoting complex subunit 4-like WD40 domain-containing protein</fullName>
    </submittedName>
</protein>
<accession>A0A9J2Q307</accession>
<keyword evidence="5" id="KW-0227">DNA damage</keyword>